<dbReference type="OrthoDB" id="41724at2"/>
<dbReference type="Gene3D" id="2.120.10.10">
    <property type="match status" value="1"/>
</dbReference>
<reference evidence="2 3" key="1">
    <citation type="journal article" date="2007" name="Int. J. Syst. Evol. Microbiol.">
        <title>Paenibacillus ginsengarvi sp. nov., isolated from soil from ginseng cultivation.</title>
        <authorList>
            <person name="Yoon M.H."/>
            <person name="Ten L.N."/>
            <person name="Im W.T."/>
        </authorList>
    </citation>
    <scope>NUCLEOTIDE SEQUENCE [LARGE SCALE GENOMIC DNA]</scope>
    <source>
        <strain evidence="2 3">KCTC 13059</strain>
    </source>
</reference>
<protein>
    <submittedName>
        <fullName evidence="2">Neuraminidase (Sialidase)</fullName>
    </submittedName>
</protein>
<feature type="domain" description="Sialidase" evidence="1">
    <location>
        <begin position="32"/>
        <end position="321"/>
    </location>
</feature>
<dbReference type="PANTHER" id="PTHR43752:SF2">
    <property type="entry name" value="BNR_ASP-BOX REPEAT FAMILY PROTEIN"/>
    <property type="match status" value="1"/>
</dbReference>
<dbReference type="InterPro" id="IPR036278">
    <property type="entry name" value="Sialidase_sf"/>
</dbReference>
<dbReference type="EMBL" id="RBAH01000013">
    <property type="protein sequence ID" value="RKN81995.1"/>
    <property type="molecule type" value="Genomic_DNA"/>
</dbReference>
<dbReference type="Proteomes" id="UP000282311">
    <property type="component" value="Unassembled WGS sequence"/>
</dbReference>
<dbReference type="InterPro" id="IPR011040">
    <property type="entry name" value="Sialidase"/>
</dbReference>
<evidence type="ECO:0000259" key="1">
    <source>
        <dbReference type="Pfam" id="PF13088"/>
    </source>
</evidence>
<dbReference type="CDD" id="cd15482">
    <property type="entry name" value="Sialidase_non-viral"/>
    <property type="match status" value="1"/>
</dbReference>
<organism evidence="2 3">
    <name type="scientific">Paenibacillus ginsengarvi</name>
    <dbReference type="NCBI Taxonomy" id="400777"/>
    <lineage>
        <taxon>Bacteria</taxon>
        <taxon>Bacillati</taxon>
        <taxon>Bacillota</taxon>
        <taxon>Bacilli</taxon>
        <taxon>Bacillales</taxon>
        <taxon>Paenibacillaceae</taxon>
        <taxon>Paenibacillus</taxon>
    </lineage>
</organism>
<gene>
    <name evidence="2" type="ORF">D7M11_18645</name>
</gene>
<evidence type="ECO:0000313" key="3">
    <source>
        <dbReference type="Proteomes" id="UP000282311"/>
    </source>
</evidence>
<dbReference type="Pfam" id="PF13088">
    <property type="entry name" value="BNR_2"/>
    <property type="match status" value="1"/>
</dbReference>
<evidence type="ECO:0000313" key="2">
    <source>
        <dbReference type="EMBL" id="RKN81995.1"/>
    </source>
</evidence>
<dbReference type="AlphaFoldDB" id="A0A3B0C6X3"/>
<comment type="caution">
    <text evidence="2">The sequence shown here is derived from an EMBL/GenBank/DDBJ whole genome shotgun (WGS) entry which is preliminary data.</text>
</comment>
<dbReference type="SUPFAM" id="SSF50939">
    <property type="entry name" value="Sialidases"/>
    <property type="match status" value="1"/>
</dbReference>
<keyword evidence="3" id="KW-1185">Reference proteome</keyword>
<sequence>MGFETKLREDVFADGVSFESCHASTLLALPGGEVLAAWFAGTREGADDVAIWASRRTEDVWTAPVKLADEEGQPHWNPVLFQSRDGNVWMFYKAGKTIEGWKTMYLLSEDDGHTWTAPRVLVEDDCGGRGPVKNKPIVLHDGTWAAPASIELDTWEAFVDLSRDNGLTWTAGHRVWLDAEAASAAPVIPATASDALEFSVPKAKGVIQPTLWESERGIVHMLLRSSTGFICRSDSADGGRTWSPAYKTGLPNNNSGIDLVRMDSGTLALVYNPVGQNWGKRSPLVISLSRDNGATWGETVTLEDAPGEYSYPAIVSAGEDVFVTYTWKRSRIVFCQLNVTP</sequence>
<dbReference type="RefSeq" id="WP_120748749.1">
    <property type="nucleotide sequence ID" value="NZ_RBAH01000013.1"/>
</dbReference>
<proteinExistence type="predicted"/>
<accession>A0A3B0C6X3</accession>
<name>A0A3B0C6X3_9BACL</name>
<dbReference type="PANTHER" id="PTHR43752">
    <property type="entry name" value="BNR/ASP-BOX REPEAT FAMILY PROTEIN"/>
    <property type="match status" value="1"/>
</dbReference>